<dbReference type="InterPro" id="IPR001940">
    <property type="entry name" value="Peptidase_S1C"/>
</dbReference>
<evidence type="ECO:0000313" key="3">
    <source>
        <dbReference type="EMBL" id="MBC8530584.1"/>
    </source>
</evidence>
<feature type="region of interest" description="Disordered" evidence="1">
    <location>
        <begin position="22"/>
        <end position="58"/>
    </location>
</feature>
<dbReference type="InterPro" id="IPR009003">
    <property type="entry name" value="Peptidase_S1_PA"/>
</dbReference>
<keyword evidence="2" id="KW-0812">Transmembrane</keyword>
<dbReference type="EMBL" id="JACRSR010000001">
    <property type="protein sequence ID" value="MBC8530584.1"/>
    <property type="molecule type" value="Genomic_DNA"/>
</dbReference>
<keyword evidence="2" id="KW-0472">Membrane</keyword>
<dbReference type="Pfam" id="PF13365">
    <property type="entry name" value="Trypsin_2"/>
    <property type="match status" value="1"/>
</dbReference>
<evidence type="ECO:0000256" key="1">
    <source>
        <dbReference type="SAM" id="MobiDB-lite"/>
    </source>
</evidence>
<dbReference type="PANTHER" id="PTHR22939:SF129">
    <property type="entry name" value="SERINE PROTEASE HTRA2, MITOCHONDRIAL"/>
    <property type="match status" value="1"/>
</dbReference>
<reference evidence="3" key="1">
    <citation type="submission" date="2020-08" db="EMBL/GenBank/DDBJ databases">
        <title>Genome public.</title>
        <authorList>
            <person name="Liu C."/>
            <person name="Sun Q."/>
        </authorList>
    </citation>
    <scope>NUCLEOTIDE SEQUENCE</scope>
    <source>
        <strain evidence="3">NSJ-53</strain>
    </source>
</reference>
<dbReference type="GO" id="GO:0004252">
    <property type="term" value="F:serine-type endopeptidase activity"/>
    <property type="evidence" value="ECO:0007669"/>
    <property type="project" value="InterPro"/>
</dbReference>
<feature type="transmembrane region" description="Helical" evidence="2">
    <location>
        <begin position="64"/>
        <end position="84"/>
    </location>
</feature>
<dbReference type="PANTHER" id="PTHR22939">
    <property type="entry name" value="SERINE PROTEASE FAMILY S1C HTRA-RELATED"/>
    <property type="match status" value="1"/>
</dbReference>
<dbReference type="RefSeq" id="WP_249314557.1">
    <property type="nucleotide sequence ID" value="NZ_JACRSR010000001.1"/>
</dbReference>
<sequence length="344" mass="34838">MMNHNYYDEAVSHVVDEALGAGPAFEHSNGASGQPGYTPAGSGAPEGQGAAHRNHPPKKRPFKVLRFTAIAAAIAVTATGSSFLTAHLMEERMAEIAASQVQSGGAASGLTRTALGGTASTQEIVSEVSPSIVGIKMTVSVPSRNPYAYYYGGGGGTQQTSGEGSGIIVSQDGTILTNYHVVEYADPEGQYGEYTQLTVTLSDGTEYPATFVKGDSERDLALIKIEAANLPAATLGDSDDLSVGETVLCFGSPLGLQGSVSQGVVSAVNRELAAGETGGTQSFVQTDAAINSGNSGGALVNSRGEVVGVNSAKISASGVEGLGFAIPINDAKAFIAGTAEGTTI</sequence>
<gene>
    <name evidence="3" type="ORF">H8696_01815</name>
</gene>
<evidence type="ECO:0000256" key="2">
    <source>
        <dbReference type="SAM" id="Phobius"/>
    </source>
</evidence>
<dbReference type="Proteomes" id="UP000623172">
    <property type="component" value="Unassembled WGS sequence"/>
</dbReference>
<protein>
    <submittedName>
        <fullName evidence="3">Trypsin-like peptidase domain-containing protein</fullName>
    </submittedName>
</protein>
<comment type="caution">
    <text evidence="3">The sequence shown here is derived from an EMBL/GenBank/DDBJ whole genome shotgun (WGS) entry which is preliminary data.</text>
</comment>
<evidence type="ECO:0000313" key="4">
    <source>
        <dbReference type="Proteomes" id="UP000623172"/>
    </source>
</evidence>
<organism evidence="3 4">
    <name type="scientific">Gehongia tenuis</name>
    <dbReference type="NCBI Taxonomy" id="2763655"/>
    <lineage>
        <taxon>Bacteria</taxon>
        <taxon>Bacillati</taxon>
        <taxon>Bacillota</taxon>
        <taxon>Clostridia</taxon>
        <taxon>Christensenellales</taxon>
        <taxon>Christensenellaceae</taxon>
        <taxon>Gehongia</taxon>
    </lineage>
</organism>
<accession>A0A926HNG5</accession>
<dbReference type="SUPFAM" id="SSF50494">
    <property type="entry name" value="Trypsin-like serine proteases"/>
    <property type="match status" value="1"/>
</dbReference>
<dbReference type="Gene3D" id="2.40.10.120">
    <property type="match status" value="1"/>
</dbReference>
<dbReference type="PRINTS" id="PR00834">
    <property type="entry name" value="PROTEASES2C"/>
</dbReference>
<keyword evidence="2" id="KW-1133">Transmembrane helix</keyword>
<dbReference type="GO" id="GO:0006508">
    <property type="term" value="P:proteolysis"/>
    <property type="evidence" value="ECO:0007669"/>
    <property type="project" value="InterPro"/>
</dbReference>
<dbReference type="AlphaFoldDB" id="A0A926HNG5"/>
<proteinExistence type="predicted"/>
<name>A0A926HNG5_9FIRM</name>
<keyword evidence="4" id="KW-1185">Reference proteome</keyword>